<feature type="transmembrane region" description="Helical" evidence="2">
    <location>
        <begin position="165"/>
        <end position="187"/>
    </location>
</feature>
<evidence type="ECO:0000313" key="3">
    <source>
        <dbReference type="EMBL" id="KAF5316662.1"/>
    </source>
</evidence>
<proteinExistence type="predicted"/>
<protein>
    <submittedName>
        <fullName evidence="3">Uncharacterized protein</fullName>
    </submittedName>
</protein>
<keyword evidence="2" id="KW-0812">Transmembrane</keyword>
<evidence type="ECO:0000256" key="2">
    <source>
        <dbReference type="SAM" id="Phobius"/>
    </source>
</evidence>
<name>A0A8H5EY94_9AGAR</name>
<feature type="compositionally biased region" description="Polar residues" evidence="1">
    <location>
        <begin position="19"/>
        <end position="38"/>
    </location>
</feature>
<dbReference type="Proteomes" id="UP000567179">
    <property type="component" value="Unassembled WGS sequence"/>
</dbReference>
<feature type="transmembrane region" description="Helical" evidence="2">
    <location>
        <begin position="233"/>
        <end position="254"/>
    </location>
</feature>
<feature type="transmembrane region" description="Helical" evidence="2">
    <location>
        <begin position="260"/>
        <end position="281"/>
    </location>
</feature>
<feature type="transmembrane region" description="Helical" evidence="2">
    <location>
        <begin position="127"/>
        <end position="145"/>
    </location>
</feature>
<feature type="region of interest" description="Disordered" evidence="1">
    <location>
        <begin position="1"/>
        <end position="66"/>
    </location>
</feature>
<keyword evidence="2" id="KW-1133">Transmembrane helix</keyword>
<evidence type="ECO:0000313" key="4">
    <source>
        <dbReference type="Proteomes" id="UP000567179"/>
    </source>
</evidence>
<evidence type="ECO:0000256" key="1">
    <source>
        <dbReference type="SAM" id="MobiDB-lite"/>
    </source>
</evidence>
<dbReference type="EMBL" id="JAACJJ010000042">
    <property type="protein sequence ID" value="KAF5316662.1"/>
    <property type="molecule type" value="Genomic_DNA"/>
</dbReference>
<gene>
    <name evidence="3" type="ORF">D9619_006650</name>
</gene>
<feature type="compositionally biased region" description="Basic and acidic residues" evidence="1">
    <location>
        <begin position="39"/>
        <end position="60"/>
    </location>
</feature>
<comment type="caution">
    <text evidence="3">The sequence shown here is derived from an EMBL/GenBank/DDBJ whole genome shotgun (WGS) entry which is preliminary data.</text>
</comment>
<organism evidence="3 4">
    <name type="scientific">Psilocybe cf. subviscida</name>
    <dbReference type="NCBI Taxonomy" id="2480587"/>
    <lineage>
        <taxon>Eukaryota</taxon>
        <taxon>Fungi</taxon>
        <taxon>Dikarya</taxon>
        <taxon>Basidiomycota</taxon>
        <taxon>Agaricomycotina</taxon>
        <taxon>Agaricomycetes</taxon>
        <taxon>Agaricomycetidae</taxon>
        <taxon>Agaricales</taxon>
        <taxon>Agaricineae</taxon>
        <taxon>Strophariaceae</taxon>
        <taxon>Psilocybe</taxon>
    </lineage>
</organism>
<dbReference type="AlphaFoldDB" id="A0A8H5EY94"/>
<reference evidence="3 4" key="1">
    <citation type="journal article" date="2020" name="ISME J.">
        <title>Uncovering the hidden diversity of litter-decomposition mechanisms in mushroom-forming fungi.</title>
        <authorList>
            <person name="Floudas D."/>
            <person name="Bentzer J."/>
            <person name="Ahren D."/>
            <person name="Johansson T."/>
            <person name="Persson P."/>
            <person name="Tunlid A."/>
        </authorList>
    </citation>
    <scope>NUCLEOTIDE SEQUENCE [LARGE SCALE GENOMIC DNA]</scope>
    <source>
        <strain evidence="3 4">CBS 101986</strain>
    </source>
</reference>
<sequence>MSSQPQHTQPRRDRKLASPPSSINRLSTPHSFATANTQHTEKPPSHDRLYFPRMDSDASRTSDFGHLASHHSSPLVQIIPPFVASPTRQGVKSPSVYFPSSNGIDIHKQLPPVVESIRAGWQQTCQGSAVVSGLLAAVAAQLLQYFRDDNTYNRRHSSDRAKTAILALCYATIFLNIASTIFAFVIIDKMGALASAAAGRSNRPEISSFDGAETKLLEHFGAGSTWKYIMAEWLFTFYAGVLCLVALLLTFVWLQEALVIGISMTILIALTVVPPMVSLVFGSRNR</sequence>
<keyword evidence="2" id="KW-0472">Membrane</keyword>
<dbReference type="OrthoDB" id="3225366at2759"/>
<accession>A0A8H5EY94</accession>
<keyword evidence="4" id="KW-1185">Reference proteome</keyword>